<dbReference type="InterPro" id="IPR029058">
    <property type="entry name" value="AB_hydrolase_fold"/>
</dbReference>
<keyword evidence="4" id="KW-0378">Hydrolase</keyword>
<dbReference type="GO" id="GO:0070008">
    <property type="term" value="F:serine-type exopeptidase activity"/>
    <property type="evidence" value="ECO:0007669"/>
    <property type="project" value="InterPro"/>
</dbReference>
<evidence type="ECO:0000256" key="5">
    <source>
        <dbReference type="ARBA" id="ARBA00023180"/>
    </source>
</evidence>
<gene>
    <name evidence="7" type="ORF">GH714_030707</name>
</gene>
<evidence type="ECO:0000256" key="6">
    <source>
        <dbReference type="SAM" id="Phobius"/>
    </source>
</evidence>
<evidence type="ECO:0000256" key="2">
    <source>
        <dbReference type="ARBA" id="ARBA00022670"/>
    </source>
</evidence>
<keyword evidence="6" id="KW-0812">Transmembrane</keyword>
<keyword evidence="6" id="KW-1133">Transmembrane helix</keyword>
<keyword evidence="6" id="KW-0472">Membrane</keyword>
<accession>A0A6A6M1V8</accession>
<sequence>MYDNAPRFKALIVFIEHRYYGKSIPFGGNEDVAKSNASVDDFEMGSLRNQRYFLGFVVLAAWFRLKYPHVAIGALLLLLQFLAL</sequence>
<proteinExistence type="inferred from homology"/>
<dbReference type="GO" id="GO:0008239">
    <property type="term" value="F:dipeptidyl-peptidase activity"/>
    <property type="evidence" value="ECO:0007669"/>
    <property type="project" value="TreeGrafter"/>
</dbReference>
<dbReference type="AlphaFoldDB" id="A0A6A6M1V8"/>
<dbReference type="InterPro" id="IPR008758">
    <property type="entry name" value="Peptidase_S28"/>
</dbReference>
<feature type="transmembrane region" description="Helical" evidence="6">
    <location>
        <begin position="52"/>
        <end position="83"/>
    </location>
</feature>
<evidence type="ECO:0000256" key="1">
    <source>
        <dbReference type="ARBA" id="ARBA00011079"/>
    </source>
</evidence>
<dbReference type="GO" id="GO:0006508">
    <property type="term" value="P:proteolysis"/>
    <property type="evidence" value="ECO:0007669"/>
    <property type="project" value="UniProtKB-KW"/>
</dbReference>
<dbReference type="EMBL" id="JAAGAX010000008">
    <property type="protein sequence ID" value="KAF2307670.1"/>
    <property type="molecule type" value="Genomic_DNA"/>
</dbReference>
<evidence type="ECO:0000313" key="7">
    <source>
        <dbReference type="EMBL" id="KAF2307670.1"/>
    </source>
</evidence>
<dbReference type="PANTHER" id="PTHR11010">
    <property type="entry name" value="PROTEASE S28 PRO-X CARBOXYPEPTIDASE-RELATED"/>
    <property type="match status" value="1"/>
</dbReference>
<reference evidence="7 8" key="1">
    <citation type="journal article" date="2020" name="Mol. Plant">
        <title>The Chromosome-Based Rubber Tree Genome Provides New Insights into Spurge Genome Evolution and Rubber Biosynthesis.</title>
        <authorList>
            <person name="Liu J."/>
            <person name="Shi C."/>
            <person name="Shi C.C."/>
            <person name="Li W."/>
            <person name="Zhang Q.J."/>
            <person name="Zhang Y."/>
            <person name="Li K."/>
            <person name="Lu H.F."/>
            <person name="Shi C."/>
            <person name="Zhu S.T."/>
            <person name="Xiao Z.Y."/>
            <person name="Nan H."/>
            <person name="Yue Y."/>
            <person name="Zhu X.G."/>
            <person name="Wu Y."/>
            <person name="Hong X.N."/>
            <person name="Fan G.Y."/>
            <person name="Tong Y."/>
            <person name="Zhang D."/>
            <person name="Mao C.L."/>
            <person name="Liu Y.L."/>
            <person name="Hao S.J."/>
            <person name="Liu W.Q."/>
            <person name="Lv M.Q."/>
            <person name="Zhang H.B."/>
            <person name="Liu Y."/>
            <person name="Hu-Tang G.R."/>
            <person name="Wang J.P."/>
            <person name="Wang J.H."/>
            <person name="Sun Y.H."/>
            <person name="Ni S.B."/>
            <person name="Chen W.B."/>
            <person name="Zhang X.C."/>
            <person name="Jiao Y.N."/>
            <person name="Eichler E.E."/>
            <person name="Li G.H."/>
            <person name="Liu X."/>
            <person name="Gao L.Z."/>
        </authorList>
    </citation>
    <scope>NUCLEOTIDE SEQUENCE [LARGE SCALE GENOMIC DNA]</scope>
    <source>
        <strain evidence="8">cv. GT1</strain>
        <tissue evidence="7">Leaf</tissue>
    </source>
</reference>
<dbReference type="Proteomes" id="UP000467840">
    <property type="component" value="Chromosome 9"/>
</dbReference>
<evidence type="ECO:0000256" key="3">
    <source>
        <dbReference type="ARBA" id="ARBA00022729"/>
    </source>
</evidence>
<dbReference type="Gene3D" id="3.40.50.1820">
    <property type="entry name" value="alpha/beta hydrolase"/>
    <property type="match status" value="1"/>
</dbReference>
<comment type="similarity">
    <text evidence="1">Belongs to the peptidase S28 family.</text>
</comment>
<name>A0A6A6M1V8_HEVBR</name>
<comment type="caution">
    <text evidence="7">The sequence shown here is derived from an EMBL/GenBank/DDBJ whole genome shotgun (WGS) entry which is preliminary data.</text>
</comment>
<organism evidence="7 8">
    <name type="scientific">Hevea brasiliensis</name>
    <name type="common">Para rubber tree</name>
    <name type="synonym">Siphonia brasiliensis</name>
    <dbReference type="NCBI Taxonomy" id="3981"/>
    <lineage>
        <taxon>Eukaryota</taxon>
        <taxon>Viridiplantae</taxon>
        <taxon>Streptophyta</taxon>
        <taxon>Embryophyta</taxon>
        <taxon>Tracheophyta</taxon>
        <taxon>Spermatophyta</taxon>
        <taxon>Magnoliopsida</taxon>
        <taxon>eudicotyledons</taxon>
        <taxon>Gunneridae</taxon>
        <taxon>Pentapetalae</taxon>
        <taxon>rosids</taxon>
        <taxon>fabids</taxon>
        <taxon>Malpighiales</taxon>
        <taxon>Euphorbiaceae</taxon>
        <taxon>Crotonoideae</taxon>
        <taxon>Micrandreae</taxon>
        <taxon>Hevea</taxon>
    </lineage>
</organism>
<dbReference type="Pfam" id="PF05577">
    <property type="entry name" value="Peptidase_S28"/>
    <property type="match status" value="1"/>
</dbReference>
<keyword evidence="5" id="KW-0325">Glycoprotein</keyword>
<keyword evidence="8" id="KW-1185">Reference proteome</keyword>
<evidence type="ECO:0000256" key="4">
    <source>
        <dbReference type="ARBA" id="ARBA00022801"/>
    </source>
</evidence>
<keyword evidence="3" id="KW-0732">Signal</keyword>
<protein>
    <submittedName>
        <fullName evidence="7">Uncharacterized protein</fullName>
    </submittedName>
</protein>
<evidence type="ECO:0000313" key="8">
    <source>
        <dbReference type="Proteomes" id="UP000467840"/>
    </source>
</evidence>
<dbReference type="PANTHER" id="PTHR11010:SF120">
    <property type="entry name" value="LYSOSOMAL PRO-X CARBOXYPEPTIDASE"/>
    <property type="match status" value="1"/>
</dbReference>
<keyword evidence="2" id="KW-0645">Protease</keyword>